<evidence type="ECO:0000256" key="3">
    <source>
        <dbReference type="ARBA" id="ARBA00012737"/>
    </source>
</evidence>
<dbReference type="CDD" id="cd01991">
    <property type="entry name" value="Asn_synthase_B_C"/>
    <property type="match status" value="1"/>
</dbReference>
<comment type="pathway">
    <text evidence="1">Amino-acid biosynthesis; L-asparagine biosynthesis; L-asparagine from L-aspartate (L-Gln route): step 1/1.</text>
</comment>
<dbReference type="GO" id="GO:0005829">
    <property type="term" value="C:cytosol"/>
    <property type="evidence" value="ECO:0007669"/>
    <property type="project" value="TreeGrafter"/>
</dbReference>
<sequence>MSGIAGWVDFEREVARERHAVLAMTAALAGRGPHGDGLWACPRAVLGQRGTGAVNEYEGGRPVVVAEQGRPVAVISYDGSVSNAARLRRQLTDAGEHFSCGSEAEVVLRAYLRWGTAGVQRLEGMFAFAIWDLRVSQLILVRDRMGIKPLTYQPLEAGVLFGSEPKAVLAHPLAEARVDADGLRAVLTAIKVPGRSVFRGLREVAPGHLVKVGVSGIHTEPYWQLRPRPHTEDLDETVDTVRRLLTTAVTSAMAGEPAAGILLSGGLDSSAMAALAASQAAAGEVLRTFTVGIGANACSVPDSPYVSQVVEHLGTQHLEASFDPQALTDPVVRTAVLTAKDLPTPYGDKNITPYLFFRSVGEHVKVALSGEAADTVFGGFAWADDPSVVQAEMFPWLTVARQLGLEHGIGAGLLDPALLKWLDLDTYCTEQYHGAIAEVEHLPDSHGLERRMRELSYLHLTRWLDPLLLHSERLGTAGALEIRFPFCDHRLVEYMYNTPWAMKSHCGRERSLLRSVVRELLPPTILARPKTPFPVTYDDGYKTHLRDSLAAVLADPHAPVAALLDTKAARAVVEDPRLIDRGGWLGRADVEMALQLNTWLDRYGIRLVL</sequence>
<evidence type="ECO:0000256" key="8">
    <source>
        <dbReference type="ARBA" id="ARBA00048741"/>
    </source>
</evidence>
<comment type="catalytic activity">
    <reaction evidence="8">
        <text>L-aspartate + L-glutamine + ATP + H2O = L-asparagine + L-glutamate + AMP + diphosphate + H(+)</text>
        <dbReference type="Rhea" id="RHEA:12228"/>
        <dbReference type="ChEBI" id="CHEBI:15377"/>
        <dbReference type="ChEBI" id="CHEBI:15378"/>
        <dbReference type="ChEBI" id="CHEBI:29985"/>
        <dbReference type="ChEBI" id="CHEBI:29991"/>
        <dbReference type="ChEBI" id="CHEBI:30616"/>
        <dbReference type="ChEBI" id="CHEBI:33019"/>
        <dbReference type="ChEBI" id="CHEBI:58048"/>
        <dbReference type="ChEBI" id="CHEBI:58359"/>
        <dbReference type="ChEBI" id="CHEBI:456215"/>
        <dbReference type="EC" id="6.3.5.4"/>
    </reaction>
</comment>
<reference evidence="12 13" key="1">
    <citation type="submission" date="2020-08" db="EMBL/GenBank/DDBJ databases">
        <title>Sequencing the genomes of 1000 actinobacteria strains.</title>
        <authorList>
            <person name="Klenk H.-P."/>
        </authorList>
    </citation>
    <scope>NUCLEOTIDE SEQUENCE [LARGE SCALE GENOMIC DNA]</scope>
    <source>
        <strain evidence="12 13">DSM 41654</strain>
    </source>
</reference>
<feature type="domain" description="Glutamine amidotransferase type-2" evidence="11">
    <location>
        <begin position="2"/>
        <end position="215"/>
    </location>
</feature>
<dbReference type="Gene3D" id="3.40.50.620">
    <property type="entry name" value="HUPs"/>
    <property type="match status" value="1"/>
</dbReference>
<evidence type="ECO:0000256" key="9">
    <source>
        <dbReference type="PIRSR" id="PIRSR001589-2"/>
    </source>
</evidence>
<feature type="binding site" evidence="9">
    <location>
        <begin position="369"/>
        <end position="370"/>
    </location>
    <ligand>
        <name>ATP</name>
        <dbReference type="ChEBI" id="CHEBI:30616"/>
    </ligand>
</feature>
<dbReference type="Proteomes" id="UP000540506">
    <property type="component" value="Unassembled WGS sequence"/>
</dbReference>
<dbReference type="SUPFAM" id="SSF52402">
    <property type="entry name" value="Adenine nucleotide alpha hydrolases-like"/>
    <property type="match status" value="1"/>
</dbReference>
<dbReference type="InterPro" id="IPR006426">
    <property type="entry name" value="Asn_synth_AEB"/>
</dbReference>
<dbReference type="RefSeq" id="WP_184941482.1">
    <property type="nucleotide sequence ID" value="NZ_JACHJV010000001.1"/>
</dbReference>
<dbReference type="InterPro" id="IPR001962">
    <property type="entry name" value="Asn_synthase"/>
</dbReference>
<feature type="site" description="Important for beta-aspartyl-AMP intermediate formation" evidence="10">
    <location>
        <position position="371"/>
    </location>
</feature>
<evidence type="ECO:0000256" key="2">
    <source>
        <dbReference type="ARBA" id="ARBA00005752"/>
    </source>
</evidence>
<dbReference type="AlphaFoldDB" id="A0A7W7R8D5"/>
<dbReference type="Pfam" id="PF13537">
    <property type="entry name" value="GATase_7"/>
    <property type="match status" value="1"/>
</dbReference>
<comment type="similarity">
    <text evidence="2">Belongs to the asparagine synthetase family.</text>
</comment>
<evidence type="ECO:0000256" key="10">
    <source>
        <dbReference type="PIRSR" id="PIRSR001589-3"/>
    </source>
</evidence>
<dbReference type="GO" id="GO:0004066">
    <property type="term" value="F:asparagine synthase (glutamine-hydrolyzing) activity"/>
    <property type="evidence" value="ECO:0007669"/>
    <property type="project" value="UniProtKB-EC"/>
</dbReference>
<dbReference type="EC" id="6.3.5.4" evidence="3"/>
<dbReference type="PANTHER" id="PTHR43284:SF1">
    <property type="entry name" value="ASPARAGINE SYNTHETASE"/>
    <property type="match status" value="1"/>
</dbReference>
<dbReference type="InterPro" id="IPR014729">
    <property type="entry name" value="Rossmann-like_a/b/a_fold"/>
</dbReference>
<dbReference type="InterPro" id="IPR017932">
    <property type="entry name" value="GATase_2_dom"/>
</dbReference>
<keyword evidence="13" id="KW-1185">Reference proteome</keyword>
<keyword evidence="5 9" id="KW-0067">ATP-binding</keyword>
<dbReference type="InterPro" id="IPR051786">
    <property type="entry name" value="ASN_synthetase/amidase"/>
</dbReference>
<dbReference type="GO" id="GO:0005524">
    <property type="term" value="F:ATP binding"/>
    <property type="evidence" value="ECO:0007669"/>
    <property type="project" value="UniProtKB-KW"/>
</dbReference>
<dbReference type="CDD" id="cd00712">
    <property type="entry name" value="AsnB"/>
    <property type="match status" value="1"/>
</dbReference>
<proteinExistence type="inferred from homology"/>
<feature type="binding site" evidence="9">
    <location>
        <position position="262"/>
    </location>
    <ligand>
        <name>ATP</name>
        <dbReference type="ChEBI" id="CHEBI:30616"/>
    </ligand>
</feature>
<evidence type="ECO:0000256" key="6">
    <source>
        <dbReference type="ARBA" id="ARBA00022888"/>
    </source>
</evidence>
<dbReference type="NCBIfam" id="TIGR01536">
    <property type="entry name" value="asn_synth_AEB"/>
    <property type="match status" value="1"/>
</dbReference>
<dbReference type="Pfam" id="PF00733">
    <property type="entry name" value="Asn_synthase"/>
    <property type="match status" value="1"/>
</dbReference>
<keyword evidence="7" id="KW-0315">Glutamine amidotransferase</keyword>
<dbReference type="Gene3D" id="3.60.20.10">
    <property type="entry name" value="Glutamine Phosphoribosylpyrophosphate, subunit 1, domain 1"/>
    <property type="match status" value="1"/>
</dbReference>
<evidence type="ECO:0000256" key="4">
    <source>
        <dbReference type="ARBA" id="ARBA00022741"/>
    </source>
</evidence>
<evidence type="ECO:0000313" key="12">
    <source>
        <dbReference type="EMBL" id="MBB4927322.1"/>
    </source>
</evidence>
<dbReference type="PANTHER" id="PTHR43284">
    <property type="entry name" value="ASPARAGINE SYNTHETASE (GLUTAMINE-HYDROLYZING)"/>
    <property type="match status" value="1"/>
</dbReference>
<dbReference type="EMBL" id="JACHJV010000001">
    <property type="protein sequence ID" value="MBB4927322.1"/>
    <property type="molecule type" value="Genomic_DNA"/>
</dbReference>
<organism evidence="12 13">
    <name type="scientific">Kitasatospora kifunensis</name>
    <name type="common">Streptomyces kifunensis</name>
    <dbReference type="NCBI Taxonomy" id="58351"/>
    <lineage>
        <taxon>Bacteria</taxon>
        <taxon>Bacillati</taxon>
        <taxon>Actinomycetota</taxon>
        <taxon>Actinomycetes</taxon>
        <taxon>Kitasatosporales</taxon>
        <taxon>Streptomycetaceae</taxon>
        <taxon>Kitasatospora</taxon>
    </lineage>
</organism>
<dbReference type="PIRSF" id="PIRSF001589">
    <property type="entry name" value="Asn_synthetase_glu-h"/>
    <property type="match status" value="1"/>
</dbReference>
<dbReference type="InterPro" id="IPR029055">
    <property type="entry name" value="Ntn_hydrolases_N"/>
</dbReference>
<keyword evidence="6" id="KW-0028">Amino-acid biosynthesis</keyword>
<accession>A0A7W7R8D5</accession>
<dbReference type="SUPFAM" id="SSF56235">
    <property type="entry name" value="N-terminal nucleophile aminohydrolases (Ntn hydrolases)"/>
    <property type="match status" value="1"/>
</dbReference>
<name>A0A7W7R8D5_KITKI</name>
<evidence type="ECO:0000256" key="5">
    <source>
        <dbReference type="ARBA" id="ARBA00022840"/>
    </source>
</evidence>
<keyword evidence="12" id="KW-0436">Ligase</keyword>
<dbReference type="PROSITE" id="PS51278">
    <property type="entry name" value="GATASE_TYPE_2"/>
    <property type="match status" value="1"/>
</dbReference>
<evidence type="ECO:0000256" key="7">
    <source>
        <dbReference type="ARBA" id="ARBA00022962"/>
    </source>
</evidence>
<keyword evidence="6" id="KW-0061">Asparagine biosynthesis</keyword>
<evidence type="ECO:0000313" key="13">
    <source>
        <dbReference type="Proteomes" id="UP000540506"/>
    </source>
</evidence>
<keyword evidence="4 9" id="KW-0547">Nucleotide-binding</keyword>
<dbReference type="InterPro" id="IPR033738">
    <property type="entry name" value="AsnB_N"/>
</dbReference>
<dbReference type="GO" id="GO:0006529">
    <property type="term" value="P:asparagine biosynthetic process"/>
    <property type="evidence" value="ECO:0007669"/>
    <property type="project" value="UniProtKB-KW"/>
</dbReference>
<evidence type="ECO:0000259" key="11">
    <source>
        <dbReference type="PROSITE" id="PS51278"/>
    </source>
</evidence>
<comment type="caution">
    <text evidence="12">The sequence shown here is derived from an EMBL/GenBank/DDBJ whole genome shotgun (WGS) entry which is preliminary data.</text>
</comment>
<protein>
    <recommendedName>
        <fullName evidence="3">asparagine synthase (glutamine-hydrolyzing)</fullName>
        <ecNumber evidence="3">6.3.5.4</ecNumber>
    </recommendedName>
</protein>
<feature type="binding site" evidence="9">
    <location>
        <position position="291"/>
    </location>
    <ligand>
        <name>ATP</name>
        <dbReference type="ChEBI" id="CHEBI:30616"/>
    </ligand>
</feature>
<gene>
    <name evidence="12" type="ORF">FHR34_006315</name>
</gene>
<evidence type="ECO:0000256" key="1">
    <source>
        <dbReference type="ARBA" id="ARBA00005187"/>
    </source>
</evidence>